<dbReference type="InterPro" id="IPR003598">
    <property type="entry name" value="Ig_sub2"/>
</dbReference>
<dbReference type="InterPro" id="IPR036116">
    <property type="entry name" value="FN3_sf"/>
</dbReference>
<comment type="similarity">
    <text evidence="1">Belongs to the type I cytokine receptor family. Type 3 subfamily.</text>
</comment>
<accession>A0ABM5FUQ5</accession>
<dbReference type="InterPro" id="IPR056621">
    <property type="entry name" value="FN3_IL27B_N"/>
</dbReference>
<evidence type="ECO:0000259" key="7">
    <source>
        <dbReference type="PROSITE" id="PS50835"/>
    </source>
</evidence>
<dbReference type="PANTHER" id="PTHR48483:SF2">
    <property type="entry name" value="INTERLEUKIN-27 SUBUNIT BETA"/>
    <property type="match status" value="1"/>
</dbReference>
<evidence type="ECO:0000259" key="8">
    <source>
        <dbReference type="PROSITE" id="PS50853"/>
    </source>
</evidence>
<dbReference type="Gene3D" id="2.60.40.10">
    <property type="entry name" value="Immunoglobulins"/>
    <property type="match status" value="3"/>
</dbReference>
<keyword evidence="10" id="KW-0675">Receptor</keyword>
<evidence type="ECO:0000313" key="9">
    <source>
        <dbReference type="Proteomes" id="UP001652642"/>
    </source>
</evidence>
<evidence type="ECO:0000256" key="6">
    <source>
        <dbReference type="SAM" id="MobiDB-lite"/>
    </source>
</evidence>
<dbReference type="PROSITE" id="PS01354">
    <property type="entry name" value="HEMATOPO_REC_L_F3"/>
    <property type="match status" value="1"/>
</dbReference>
<dbReference type="Pfam" id="PF13927">
    <property type="entry name" value="Ig_3"/>
    <property type="match status" value="1"/>
</dbReference>
<dbReference type="GeneID" id="110082808"/>
<dbReference type="InterPro" id="IPR013783">
    <property type="entry name" value="Ig-like_fold"/>
</dbReference>
<name>A0ABM5FUQ5_9SAUR</name>
<evidence type="ECO:0000256" key="2">
    <source>
        <dbReference type="ARBA" id="ARBA00022729"/>
    </source>
</evidence>
<dbReference type="InterPro" id="IPR007110">
    <property type="entry name" value="Ig-like_dom"/>
</dbReference>
<dbReference type="Pfam" id="PF24031">
    <property type="entry name" value="FN3_IL27B_N"/>
    <property type="match status" value="1"/>
</dbReference>
<protein>
    <submittedName>
        <fullName evidence="10">Ciliary neurotrophic factor receptor subunit alpha isoform X2</fullName>
    </submittedName>
</protein>
<feature type="domain" description="Ig-like" evidence="7">
    <location>
        <begin position="93"/>
        <end position="156"/>
    </location>
</feature>
<dbReference type="InterPro" id="IPR003599">
    <property type="entry name" value="Ig_sub"/>
</dbReference>
<dbReference type="SUPFAM" id="SSF49265">
    <property type="entry name" value="Fibronectin type III"/>
    <property type="match status" value="2"/>
</dbReference>
<dbReference type="InterPro" id="IPR003961">
    <property type="entry name" value="FN3_dom"/>
</dbReference>
<feature type="region of interest" description="Disordered" evidence="6">
    <location>
        <begin position="317"/>
        <end position="336"/>
    </location>
</feature>
<dbReference type="InterPro" id="IPR036179">
    <property type="entry name" value="Ig-like_dom_sf"/>
</dbReference>
<keyword evidence="4" id="KW-0325">Glycoprotein</keyword>
<evidence type="ECO:0000256" key="1">
    <source>
        <dbReference type="ARBA" id="ARBA00010890"/>
    </source>
</evidence>
<keyword evidence="5" id="KW-0393">Immunoglobulin domain</keyword>
<reference evidence="9" key="1">
    <citation type="submission" date="2025-05" db="UniProtKB">
        <authorList>
            <consortium name="RefSeq"/>
        </authorList>
    </citation>
    <scope>NUCLEOTIDE SEQUENCE [LARGE SCALE GENOMIC DNA]</scope>
</reference>
<dbReference type="PROSITE" id="PS50853">
    <property type="entry name" value="FN3"/>
    <property type="match status" value="1"/>
</dbReference>
<keyword evidence="3" id="KW-0677">Repeat</keyword>
<evidence type="ECO:0000256" key="4">
    <source>
        <dbReference type="ARBA" id="ARBA00023180"/>
    </source>
</evidence>
<dbReference type="PROSITE" id="PS50835">
    <property type="entry name" value="IG_LIKE"/>
    <property type="match status" value="1"/>
</dbReference>
<sequence>MHLPAESLFGTTPSQRIIRSQHFTASTEPGSYRFCPSHECQGRCSRLAPSPSTRFLATSADLHPVPEAMASPVPAGCCVLLAAVVVVVYAQRPSQQETHIHYAQLGTDVTLLCGSVDQDAAVTWTANSTDLDASHLNGSRLVLRNVDLSHSGQYTCYEGPSWHVKYRVNLRVGLPPKEPIVMCRSNNYPNGFYCSWHLPSPTYINDTFNITVVHDSKEIVCKKEMPPKNRCYIQFLQVFSTKKYKVTLTASNPLGSSSTTISFDEFAIVKPDPPENVVAKPVPNNARRLLVSWQYPSSWPDPDSFPLKFFLRWSSRTGPATSSPTPTLARSTSSRWLPRTTTSGHGVIGAWRSMPHLGQRSPSISPQKPREQRRQLPALRRSWSLPPPGSRIPTSLTGIGPWRFPWWSVWCWWCSAFTLFNPAS</sequence>
<dbReference type="PANTHER" id="PTHR48483">
    <property type="entry name" value="INTERLEUKIN-27 SUBUNIT BETA"/>
    <property type="match status" value="1"/>
</dbReference>
<feature type="domain" description="Fibronectin type-III" evidence="8">
    <location>
        <begin position="175"/>
        <end position="272"/>
    </location>
</feature>
<dbReference type="InterPro" id="IPR003530">
    <property type="entry name" value="Hematopoietin_rcpt_L_F3_CS"/>
</dbReference>
<keyword evidence="9" id="KW-1185">Reference proteome</keyword>
<keyword evidence="2" id="KW-0732">Signal</keyword>
<evidence type="ECO:0000256" key="5">
    <source>
        <dbReference type="ARBA" id="ARBA00023319"/>
    </source>
</evidence>
<evidence type="ECO:0000313" key="10">
    <source>
        <dbReference type="RefSeq" id="XP_072849137.1"/>
    </source>
</evidence>
<dbReference type="SMART" id="SM00408">
    <property type="entry name" value="IGc2"/>
    <property type="match status" value="1"/>
</dbReference>
<dbReference type="Proteomes" id="UP001652642">
    <property type="component" value="Chromosome 2"/>
</dbReference>
<dbReference type="RefSeq" id="XP_072849137.1">
    <property type="nucleotide sequence ID" value="XM_072993036.1"/>
</dbReference>
<dbReference type="SUPFAM" id="SSF48726">
    <property type="entry name" value="Immunoglobulin"/>
    <property type="match status" value="1"/>
</dbReference>
<dbReference type="SMART" id="SM00409">
    <property type="entry name" value="IG"/>
    <property type="match status" value="1"/>
</dbReference>
<reference evidence="10" key="2">
    <citation type="submission" date="2025-08" db="UniProtKB">
        <authorList>
            <consortium name="RefSeq"/>
        </authorList>
    </citation>
    <scope>IDENTIFICATION</scope>
</reference>
<evidence type="ECO:0000256" key="3">
    <source>
        <dbReference type="ARBA" id="ARBA00022737"/>
    </source>
</evidence>
<organism evidence="9 10">
    <name type="scientific">Pogona vitticeps</name>
    <name type="common">central bearded dragon</name>
    <dbReference type="NCBI Taxonomy" id="103695"/>
    <lineage>
        <taxon>Eukaryota</taxon>
        <taxon>Metazoa</taxon>
        <taxon>Chordata</taxon>
        <taxon>Craniata</taxon>
        <taxon>Vertebrata</taxon>
        <taxon>Euteleostomi</taxon>
        <taxon>Lepidosauria</taxon>
        <taxon>Squamata</taxon>
        <taxon>Bifurcata</taxon>
        <taxon>Unidentata</taxon>
        <taxon>Episquamata</taxon>
        <taxon>Toxicofera</taxon>
        <taxon>Iguania</taxon>
        <taxon>Acrodonta</taxon>
        <taxon>Agamidae</taxon>
        <taxon>Amphibolurinae</taxon>
        <taxon>Pogona</taxon>
    </lineage>
</organism>
<feature type="region of interest" description="Disordered" evidence="6">
    <location>
        <begin position="355"/>
        <end position="385"/>
    </location>
</feature>
<proteinExistence type="inferred from homology"/>
<gene>
    <name evidence="10" type="primary">CNTFR</name>
</gene>
<dbReference type="InterPro" id="IPR053073">
    <property type="entry name" value="IL11/IL27_subunit_beta"/>
</dbReference>